<dbReference type="AlphaFoldDB" id="A0A172TBA9"/>
<protein>
    <recommendedName>
        <fullName evidence="1">Phospholipase C/D domain-containing protein</fullName>
    </recommendedName>
</protein>
<dbReference type="Pfam" id="PF00882">
    <property type="entry name" value="Zn_dep_PLPC"/>
    <property type="match status" value="1"/>
</dbReference>
<accession>A0A172TBA9</accession>
<evidence type="ECO:0000259" key="1">
    <source>
        <dbReference type="Pfam" id="PF00882"/>
    </source>
</evidence>
<dbReference type="InterPro" id="IPR029002">
    <property type="entry name" value="PLPC/GPLD1"/>
</dbReference>
<dbReference type="Proteomes" id="UP000077363">
    <property type="component" value="Chromosome"/>
</dbReference>
<reference evidence="2 3" key="1">
    <citation type="submission" date="2015-01" db="EMBL/GenBank/DDBJ databases">
        <title>Deinococcus puniceus/DY1/ whole genome sequencing.</title>
        <authorList>
            <person name="Kim M.K."/>
            <person name="Srinivasan S."/>
            <person name="Lee J.-J."/>
        </authorList>
    </citation>
    <scope>NUCLEOTIDE SEQUENCE [LARGE SCALE GENOMIC DNA]</scope>
    <source>
        <strain evidence="2 3">DY1</strain>
    </source>
</reference>
<gene>
    <name evidence="2" type="ORF">SU48_11705</name>
</gene>
<organism evidence="2 3">
    <name type="scientific">Deinococcus puniceus</name>
    <dbReference type="NCBI Taxonomy" id="1182568"/>
    <lineage>
        <taxon>Bacteria</taxon>
        <taxon>Thermotogati</taxon>
        <taxon>Deinococcota</taxon>
        <taxon>Deinococci</taxon>
        <taxon>Deinococcales</taxon>
        <taxon>Deinococcaceae</taxon>
        <taxon>Deinococcus</taxon>
    </lineage>
</organism>
<dbReference type="EMBL" id="CP011387">
    <property type="protein sequence ID" value="ANE44319.1"/>
    <property type="molecule type" value="Genomic_DNA"/>
</dbReference>
<dbReference type="STRING" id="1182568.SU48_11705"/>
<dbReference type="OrthoDB" id="9810012at2"/>
<dbReference type="PATRIC" id="fig|1182568.3.peg.2423"/>
<keyword evidence="3" id="KW-1185">Reference proteome</keyword>
<dbReference type="RefSeq" id="WP_064015395.1">
    <property type="nucleotide sequence ID" value="NZ_CP011387.1"/>
</dbReference>
<evidence type="ECO:0000313" key="2">
    <source>
        <dbReference type="EMBL" id="ANE44319.1"/>
    </source>
</evidence>
<evidence type="ECO:0000313" key="3">
    <source>
        <dbReference type="Proteomes" id="UP000077363"/>
    </source>
</evidence>
<feature type="domain" description="Phospholipase C/D" evidence="1">
    <location>
        <begin position="6"/>
        <end position="108"/>
    </location>
</feature>
<sequence>MGTWISHFRVAELLLEYLPDVDAQMFVIGNVAPDSGRPNHDWTSFDPPKSILHFLQTGEDEGRIRDLAFYREFVEPARGGDFSEFSFKLGYFTHLVTDNLWMHLIGHSTHQAFAAEFAEDKAATWGRVKDDWYGLDHKYLRDFPDNAFARWVVNAPNPPSPFSFLPSEALAYRLDDLREFYSHPEEFVLDREYPYFSEASMNRAALDCAREIAALLEQLEAGTVSADARISLHVMNLPPPYLLP</sequence>
<dbReference type="KEGG" id="dpu:SU48_11705"/>
<name>A0A172TBA9_9DEIO</name>
<proteinExistence type="predicted"/>